<evidence type="ECO:0008006" key="4">
    <source>
        <dbReference type="Google" id="ProtNLM"/>
    </source>
</evidence>
<feature type="transmembrane region" description="Helical" evidence="1">
    <location>
        <begin position="140"/>
        <end position="163"/>
    </location>
</feature>
<accession>A0A1F6BHG1</accession>
<feature type="transmembrane region" description="Helical" evidence="1">
    <location>
        <begin position="343"/>
        <end position="363"/>
    </location>
</feature>
<evidence type="ECO:0000313" key="3">
    <source>
        <dbReference type="Proteomes" id="UP000176228"/>
    </source>
</evidence>
<comment type="caution">
    <text evidence="2">The sequence shown here is derived from an EMBL/GenBank/DDBJ whole genome shotgun (WGS) entry which is preliminary data.</text>
</comment>
<gene>
    <name evidence="2" type="ORF">A2968_06110</name>
</gene>
<dbReference type="PANTHER" id="PTHR38454">
    <property type="entry name" value="INTEGRAL MEMBRANE PROTEIN-RELATED"/>
    <property type="match status" value="1"/>
</dbReference>
<feature type="transmembrane region" description="Helical" evidence="1">
    <location>
        <begin position="283"/>
        <end position="304"/>
    </location>
</feature>
<feature type="transmembrane region" description="Helical" evidence="1">
    <location>
        <begin position="175"/>
        <end position="205"/>
    </location>
</feature>
<dbReference type="EMBL" id="MFJU01000016">
    <property type="protein sequence ID" value="OGG36318.1"/>
    <property type="molecule type" value="Genomic_DNA"/>
</dbReference>
<dbReference type="InterPro" id="IPR018580">
    <property type="entry name" value="Uncharacterised_YfhO"/>
</dbReference>
<proteinExistence type="predicted"/>
<feature type="transmembrane region" description="Helical" evidence="1">
    <location>
        <begin position="370"/>
        <end position="387"/>
    </location>
</feature>
<protein>
    <recommendedName>
        <fullName evidence="4">Membrane protein 6-pyruvoyl-tetrahydropterin synthase-related domain-containing protein</fullName>
    </recommendedName>
</protein>
<sequence length="539" mass="61813">MKKIDWLILLFILVASAFTLKDLYKPGFYTSHDGPHQIVRFYYYDQLLREGQFPPRWVGGLNYGFGYPLFIFSYHLPWVLAEVFRTMNFSIIDSVKLTFLAGFILSGFTMYLFLRSISRRLAAFSGTLLYLYAPYRFSNIFVRAAIGDATAFIFIPLIFLSAVQLARGKHVLRWIAVYALSLAGLLLSHAMVFFLVMLIFVPFIIISILGNRKLKLIYYHSSAVFLFAGLSAYYLLPSFFERSYTKFNSIMGSAFTGNTFVSLKNLLYSPWGYGMMKAVEGGMSLQIGLAQWFAALLVIVSLAFKKSRLSLFFLAAFAISVFMMLKDSLFIWKLLQQLAVIDFTWRILIVSVFSAAVLGALAVNQFRNKIIAIMTAITLIVLAFYANRNHWRINQSLPWDMPFFLSLEKTTNSFNEYTPKWVREEIIREKAPPWEFDGDLEARILEDKNSKWEAEMETDKAGTLRLNKIYYPGWQMTVNGKPVVINYTDRGLMETTLPGGKSRVAVSFKETPLRRISDSLTMFSIIITGVLLFRRKINA</sequence>
<dbReference type="STRING" id="1798391.A2968_06110"/>
<feature type="transmembrane region" description="Helical" evidence="1">
    <location>
        <begin position="97"/>
        <end position="114"/>
    </location>
</feature>
<dbReference type="PANTHER" id="PTHR38454:SF1">
    <property type="entry name" value="INTEGRAL MEMBRANE PROTEIN"/>
    <property type="match status" value="1"/>
</dbReference>
<feature type="transmembrane region" description="Helical" evidence="1">
    <location>
        <begin position="65"/>
        <end position="85"/>
    </location>
</feature>
<keyword evidence="1" id="KW-0812">Transmembrane</keyword>
<keyword evidence="1" id="KW-1133">Transmembrane helix</keyword>
<reference evidence="2 3" key="1">
    <citation type="journal article" date="2016" name="Nat. Commun.">
        <title>Thousands of microbial genomes shed light on interconnected biogeochemical processes in an aquifer system.</title>
        <authorList>
            <person name="Anantharaman K."/>
            <person name="Brown C.T."/>
            <person name="Hug L.A."/>
            <person name="Sharon I."/>
            <person name="Castelle C.J."/>
            <person name="Probst A.J."/>
            <person name="Thomas B.C."/>
            <person name="Singh A."/>
            <person name="Wilkins M.J."/>
            <person name="Karaoz U."/>
            <person name="Brodie E.L."/>
            <person name="Williams K.H."/>
            <person name="Hubbard S.S."/>
            <person name="Banfield J.F."/>
        </authorList>
    </citation>
    <scope>NUCLEOTIDE SEQUENCE [LARGE SCALE GENOMIC DNA]</scope>
</reference>
<dbReference type="AlphaFoldDB" id="A0A1F6BHG1"/>
<name>A0A1F6BHG1_9BACT</name>
<feature type="transmembrane region" description="Helical" evidence="1">
    <location>
        <begin position="217"/>
        <end position="235"/>
    </location>
</feature>
<feature type="transmembrane region" description="Helical" evidence="1">
    <location>
        <begin position="311"/>
        <end position="331"/>
    </location>
</feature>
<evidence type="ECO:0000256" key="1">
    <source>
        <dbReference type="SAM" id="Phobius"/>
    </source>
</evidence>
<keyword evidence="1" id="KW-0472">Membrane</keyword>
<organism evidence="2 3">
    <name type="scientific">Candidatus Gottesmanbacteria bacterium RIFCSPLOWO2_01_FULL_42_22</name>
    <dbReference type="NCBI Taxonomy" id="1798391"/>
    <lineage>
        <taxon>Bacteria</taxon>
        <taxon>Candidatus Gottesmaniibacteriota</taxon>
    </lineage>
</organism>
<evidence type="ECO:0000313" key="2">
    <source>
        <dbReference type="EMBL" id="OGG36318.1"/>
    </source>
</evidence>
<dbReference type="Proteomes" id="UP000176228">
    <property type="component" value="Unassembled WGS sequence"/>
</dbReference>